<evidence type="ECO:0000259" key="4">
    <source>
        <dbReference type="PROSITE" id="PS50893"/>
    </source>
</evidence>
<keyword evidence="6" id="KW-1185">Reference proteome</keyword>
<dbReference type="InterPro" id="IPR027417">
    <property type="entry name" value="P-loop_NTPase"/>
</dbReference>
<dbReference type="PROSITE" id="PS50893">
    <property type="entry name" value="ABC_TRANSPORTER_2"/>
    <property type="match status" value="1"/>
</dbReference>
<dbReference type="PANTHER" id="PTHR42939">
    <property type="entry name" value="ABC TRANSPORTER ATP-BINDING PROTEIN ALBC-RELATED"/>
    <property type="match status" value="1"/>
</dbReference>
<keyword evidence="3 5" id="KW-0067">ATP-binding</keyword>
<sequence>MSTAIVQLTNVSKHYKSLHAVDDLSFSIQPGEVLGLFGHNGAGKTTTMKLILGVIEASEGTVSVFGSNPSTKQAWQSRKQIGYLPENVSFYEQLTGLEVLTYFARLKSAPKAQVKQLLTQVGLADALNRQVKTYSKGMRQRLGLAQAFLGDPKLLLLDEPTVGLDPIATQEFYQSVDSLKQGGASVLLCSHVLPGVEQHIDRAMILSKGKAITIGTLEELRKQAKLPTKIKATGLNGAIQANTILSSFATSTNQLSVPNEDKMKVLRELLAYESLNDLQMEPANLEQIYQHFLHLPSEDPKSKELKS</sequence>
<dbReference type="SMART" id="SM00382">
    <property type="entry name" value="AAA"/>
    <property type="match status" value="1"/>
</dbReference>
<keyword evidence="2" id="KW-0547">Nucleotide-binding</keyword>
<protein>
    <submittedName>
        <fullName evidence="5">ABC transporter ATP-binding protein</fullName>
    </submittedName>
</protein>
<dbReference type="InterPro" id="IPR051782">
    <property type="entry name" value="ABC_Transporter_VariousFunc"/>
</dbReference>
<organism evidence="5 6">
    <name type="scientific">Vibrio japonicus</name>
    <dbReference type="NCBI Taxonomy" id="1824638"/>
    <lineage>
        <taxon>Bacteria</taxon>
        <taxon>Pseudomonadati</taxon>
        <taxon>Pseudomonadota</taxon>
        <taxon>Gammaproteobacteria</taxon>
        <taxon>Vibrionales</taxon>
        <taxon>Vibrionaceae</taxon>
        <taxon>Vibrio</taxon>
    </lineage>
</organism>
<dbReference type="EMBL" id="CP102097">
    <property type="protein sequence ID" value="UUM32664.1"/>
    <property type="molecule type" value="Genomic_DNA"/>
</dbReference>
<evidence type="ECO:0000256" key="1">
    <source>
        <dbReference type="ARBA" id="ARBA00022448"/>
    </source>
</evidence>
<evidence type="ECO:0000256" key="3">
    <source>
        <dbReference type="ARBA" id="ARBA00022840"/>
    </source>
</evidence>
<proteinExistence type="predicted"/>
<evidence type="ECO:0000256" key="2">
    <source>
        <dbReference type="ARBA" id="ARBA00022741"/>
    </source>
</evidence>
<dbReference type="PROSITE" id="PS00211">
    <property type="entry name" value="ABC_TRANSPORTER_1"/>
    <property type="match status" value="1"/>
</dbReference>
<dbReference type="Pfam" id="PF00005">
    <property type="entry name" value="ABC_tran"/>
    <property type="match status" value="1"/>
</dbReference>
<dbReference type="PANTHER" id="PTHR42939:SF1">
    <property type="entry name" value="ABC TRANSPORTER ATP-BINDING PROTEIN ALBC-RELATED"/>
    <property type="match status" value="1"/>
</dbReference>
<dbReference type="InterPro" id="IPR003439">
    <property type="entry name" value="ABC_transporter-like_ATP-bd"/>
</dbReference>
<reference evidence="5" key="1">
    <citation type="submission" date="2022-07" db="EMBL/GenBank/DDBJ databases">
        <title>Complete genome of Vibrio japonicus strain JCM 31412T and phylogenomic assessment of the Nereis clade of the genus Vibrio.</title>
        <authorList>
            <person name="Shlafstein M.D."/>
            <person name="Emsley S.A."/>
            <person name="Ushijima B."/>
            <person name="Videau P."/>
            <person name="Saw J.H."/>
        </authorList>
    </citation>
    <scope>NUCLEOTIDE SEQUENCE</scope>
    <source>
        <strain evidence="5">JCM 31412</strain>
    </source>
</reference>
<dbReference type="RefSeq" id="WP_257086332.1">
    <property type="nucleotide sequence ID" value="NZ_CP102097.1"/>
</dbReference>
<dbReference type="Gene3D" id="3.40.50.300">
    <property type="entry name" value="P-loop containing nucleotide triphosphate hydrolases"/>
    <property type="match status" value="1"/>
</dbReference>
<gene>
    <name evidence="5" type="ORF">NP165_13930</name>
</gene>
<dbReference type="GO" id="GO:0005524">
    <property type="term" value="F:ATP binding"/>
    <property type="evidence" value="ECO:0007669"/>
    <property type="project" value="UniProtKB-KW"/>
</dbReference>
<accession>A0ABY5LKM7</accession>
<dbReference type="InterPro" id="IPR017871">
    <property type="entry name" value="ABC_transporter-like_CS"/>
</dbReference>
<evidence type="ECO:0000313" key="6">
    <source>
        <dbReference type="Proteomes" id="UP001058602"/>
    </source>
</evidence>
<keyword evidence="1" id="KW-0813">Transport</keyword>
<dbReference type="CDD" id="cd03230">
    <property type="entry name" value="ABC_DR_subfamily_A"/>
    <property type="match status" value="1"/>
</dbReference>
<evidence type="ECO:0000313" key="5">
    <source>
        <dbReference type="EMBL" id="UUM32664.1"/>
    </source>
</evidence>
<dbReference type="SUPFAM" id="SSF52540">
    <property type="entry name" value="P-loop containing nucleoside triphosphate hydrolases"/>
    <property type="match status" value="1"/>
</dbReference>
<dbReference type="InterPro" id="IPR003593">
    <property type="entry name" value="AAA+_ATPase"/>
</dbReference>
<dbReference type="Proteomes" id="UP001058602">
    <property type="component" value="Chromosome 2"/>
</dbReference>
<feature type="domain" description="ABC transporter" evidence="4">
    <location>
        <begin position="6"/>
        <end position="233"/>
    </location>
</feature>
<name>A0ABY5LKM7_9VIBR</name>